<feature type="region of interest" description="Disordered" evidence="1">
    <location>
        <begin position="1"/>
        <end position="58"/>
    </location>
</feature>
<proteinExistence type="predicted"/>
<evidence type="ECO:0000313" key="2">
    <source>
        <dbReference type="EMBL" id="EFI93209.1"/>
    </source>
</evidence>
<gene>
    <name evidence="2" type="ORF">SCHCODRAFT_112797</name>
</gene>
<dbReference type="HOGENOM" id="CLU_127772_0_0_1"/>
<evidence type="ECO:0000256" key="1">
    <source>
        <dbReference type="SAM" id="MobiDB-lite"/>
    </source>
</evidence>
<dbReference type="InParanoid" id="D8QG03"/>
<dbReference type="EMBL" id="GL377311">
    <property type="protein sequence ID" value="EFI93209.1"/>
    <property type="molecule type" value="Genomic_DNA"/>
</dbReference>
<reference evidence="2 3" key="1">
    <citation type="journal article" date="2010" name="Nat. Biotechnol.">
        <title>Genome sequence of the model mushroom Schizophyllum commune.</title>
        <authorList>
            <person name="Ohm R.A."/>
            <person name="de Jong J.F."/>
            <person name="Lugones L.G."/>
            <person name="Aerts A."/>
            <person name="Kothe E."/>
            <person name="Stajich J.E."/>
            <person name="de Vries R.P."/>
            <person name="Record E."/>
            <person name="Levasseur A."/>
            <person name="Baker S.E."/>
            <person name="Bartholomew K.A."/>
            <person name="Coutinho P.M."/>
            <person name="Erdmann S."/>
            <person name="Fowler T.J."/>
            <person name="Gathman A.C."/>
            <person name="Lombard V."/>
            <person name="Henrissat B."/>
            <person name="Knabe N."/>
            <person name="Kuees U."/>
            <person name="Lilly W.W."/>
            <person name="Lindquist E."/>
            <person name="Lucas S."/>
            <person name="Magnuson J.K."/>
            <person name="Piumi F."/>
            <person name="Raudaskoski M."/>
            <person name="Salamov A."/>
            <person name="Schmutz J."/>
            <person name="Schwarze F.W.M.R."/>
            <person name="vanKuyk P.A."/>
            <person name="Horton J.S."/>
            <person name="Grigoriev I.V."/>
            <person name="Woesten H.A.B."/>
        </authorList>
    </citation>
    <scope>NUCLEOTIDE SEQUENCE [LARGE SCALE GENOMIC DNA]</scope>
    <source>
        <strain evidence="3">H4-8 / FGSC 9210</strain>
    </source>
</reference>
<keyword evidence="3" id="KW-1185">Reference proteome</keyword>
<name>D8QG03_SCHCM</name>
<dbReference type="VEuPathDB" id="FungiDB:SCHCODRAFT_02639080"/>
<sequence>MSLADAKFPQEIPSPGPPAIPPSPTRENPGQVYPKSDPSPGPARHTPQHLDATHQAGNPYVMKGALDKLHHSLTDVINLIEGEESAEGGTIGEDALLNKFKSWRSELEAIASGSVQLSAAPTDTVRSEGPLFTD</sequence>
<organism evidence="3">
    <name type="scientific">Schizophyllum commune (strain H4-8 / FGSC 9210)</name>
    <name type="common">Split gill fungus</name>
    <dbReference type="NCBI Taxonomy" id="578458"/>
    <lineage>
        <taxon>Eukaryota</taxon>
        <taxon>Fungi</taxon>
        <taxon>Dikarya</taxon>
        <taxon>Basidiomycota</taxon>
        <taxon>Agaricomycotina</taxon>
        <taxon>Agaricomycetes</taxon>
        <taxon>Agaricomycetidae</taxon>
        <taxon>Agaricales</taxon>
        <taxon>Schizophyllaceae</taxon>
        <taxon>Schizophyllum</taxon>
    </lineage>
</organism>
<feature type="non-terminal residue" evidence="2">
    <location>
        <position position="134"/>
    </location>
</feature>
<dbReference type="eggNOG" id="ENOG502TIV1">
    <property type="taxonomic scope" value="Eukaryota"/>
</dbReference>
<dbReference type="Proteomes" id="UP000007431">
    <property type="component" value="Unassembled WGS sequence"/>
</dbReference>
<protein>
    <submittedName>
        <fullName evidence="2">Uncharacterized protein</fullName>
    </submittedName>
</protein>
<evidence type="ECO:0000313" key="3">
    <source>
        <dbReference type="Proteomes" id="UP000007431"/>
    </source>
</evidence>
<feature type="compositionally biased region" description="Pro residues" evidence="1">
    <location>
        <begin position="12"/>
        <end position="24"/>
    </location>
</feature>
<accession>D8QG03</accession>
<dbReference type="OMA" id="DAKFPNQ"/>
<dbReference type="AlphaFoldDB" id="D8QG03"/>